<proteinExistence type="predicted"/>
<dbReference type="EMBL" id="PITK01001833">
    <property type="protein sequence ID" value="TBU10347.1"/>
    <property type="molecule type" value="Genomic_DNA"/>
</dbReference>
<reference evidence="1 2" key="1">
    <citation type="submission" date="2017-12" db="EMBL/GenBank/DDBJ databases">
        <authorList>
            <person name="Pombert J.-F."/>
            <person name="Haag K.L."/>
            <person name="Ebert D."/>
        </authorList>
    </citation>
    <scope>NUCLEOTIDE SEQUENCE [LARGE SCALE GENOMIC DNA]</scope>
    <source>
        <strain evidence="1">IL-G-3</strain>
    </source>
</reference>
<comment type="caution">
    <text evidence="1">The sequence shown here is derived from an EMBL/GenBank/DDBJ whole genome shotgun (WGS) entry which is preliminary data.</text>
</comment>
<sequence>MLVCHANFKVSGDAASAGDTHWVLEVDLIDVIALSRWLEHGIIRSRDEAVFCYVIDIKSILVEEKSRMLRDDYIGRQNELV</sequence>
<dbReference type="VEuPathDB" id="MicrosporidiaDB:CWI38_1833p0010"/>
<accession>A0A4Q9LQ62</accession>
<organism evidence="1 2">
    <name type="scientific">Hamiltosporidium tvaerminnensis</name>
    <dbReference type="NCBI Taxonomy" id="1176355"/>
    <lineage>
        <taxon>Eukaryota</taxon>
        <taxon>Fungi</taxon>
        <taxon>Fungi incertae sedis</taxon>
        <taxon>Microsporidia</taxon>
        <taxon>Dubosqiidae</taxon>
        <taxon>Hamiltosporidium</taxon>
    </lineage>
</organism>
<protein>
    <submittedName>
        <fullName evidence="1">Uncharacterized protein</fullName>
    </submittedName>
</protein>
<keyword evidence="2" id="KW-1185">Reference proteome</keyword>
<dbReference type="AlphaFoldDB" id="A0A4Q9LQ62"/>
<gene>
    <name evidence="1" type="ORF">CWI38_1833p0010</name>
</gene>
<name>A0A4Q9LQ62_9MICR</name>
<evidence type="ECO:0000313" key="1">
    <source>
        <dbReference type="EMBL" id="TBU10347.1"/>
    </source>
</evidence>
<dbReference type="Proteomes" id="UP000292282">
    <property type="component" value="Unassembled WGS sequence"/>
</dbReference>
<evidence type="ECO:0000313" key="2">
    <source>
        <dbReference type="Proteomes" id="UP000292282"/>
    </source>
</evidence>